<dbReference type="InterPro" id="IPR052900">
    <property type="entry name" value="Phospholipid_Metab_Enz"/>
</dbReference>
<feature type="domain" description="Phospholipase D N-terminal" evidence="1">
    <location>
        <begin position="81"/>
        <end position="196"/>
    </location>
</feature>
<organism evidence="2 3">
    <name type="scientific">Colletotrichum salicis</name>
    <dbReference type="NCBI Taxonomy" id="1209931"/>
    <lineage>
        <taxon>Eukaryota</taxon>
        <taxon>Fungi</taxon>
        <taxon>Dikarya</taxon>
        <taxon>Ascomycota</taxon>
        <taxon>Pezizomycotina</taxon>
        <taxon>Sordariomycetes</taxon>
        <taxon>Hypocreomycetidae</taxon>
        <taxon>Glomerellales</taxon>
        <taxon>Glomerellaceae</taxon>
        <taxon>Colletotrichum</taxon>
        <taxon>Colletotrichum acutatum species complex</taxon>
    </lineage>
</organism>
<gene>
    <name evidence="2" type="ORF">CSAL01_11064</name>
</gene>
<reference evidence="2 3" key="1">
    <citation type="submission" date="2014-02" db="EMBL/GenBank/DDBJ databases">
        <title>The genome sequence of Colletotrichum salicis CBS 607.94.</title>
        <authorList>
            <person name="Baroncelli R."/>
            <person name="Thon M.R."/>
        </authorList>
    </citation>
    <scope>NUCLEOTIDE SEQUENCE [LARGE SCALE GENOMIC DNA]</scope>
    <source>
        <strain evidence="2 3">CBS 607.94</strain>
    </source>
</reference>
<proteinExistence type="predicted"/>
<dbReference type="Pfam" id="PF16655">
    <property type="entry name" value="PhoD_N"/>
    <property type="match status" value="1"/>
</dbReference>
<evidence type="ECO:0000313" key="3">
    <source>
        <dbReference type="Proteomes" id="UP000070121"/>
    </source>
</evidence>
<dbReference type="EMBL" id="JFFI01002064">
    <property type="protein sequence ID" value="KXH44627.1"/>
    <property type="molecule type" value="Genomic_DNA"/>
</dbReference>
<evidence type="ECO:0000313" key="2">
    <source>
        <dbReference type="EMBL" id="KXH44627.1"/>
    </source>
</evidence>
<dbReference type="OrthoDB" id="9992270at2759"/>
<dbReference type="PANTHER" id="PTHR43606:SF7">
    <property type="entry name" value="PHOSPHATASE, PUTATIVE (AFU_ORTHOLOGUE AFUA_6G08710)-RELATED"/>
    <property type="match status" value="1"/>
</dbReference>
<dbReference type="PANTHER" id="PTHR43606">
    <property type="entry name" value="PHOSPHATASE, PUTATIVE (AFU_ORTHOLOGUE AFUA_6G08710)-RELATED"/>
    <property type="match status" value="1"/>
</dbReference>
<dbReference type="AlphaFoldDB" id="A0A135T8Y5"/>
<accession>A0A135T8Y5</accession>
<dbReference type="InterPro" id="IPR032093">
    <property type="entry name" value="PhoD_N"/>
</dbReference>
<comment type="caution">
    <text evidence="2">The sequence shown here is derived from an EMBL/GenBank/DDBJ whole genome shotgun (WGS) entry which is preliminary data.</text>
</comment>
<dbReference type="STRING" id="1209931.A0A135T8Y5"/>
<dbReference type="Proteomes" id="UP000070121">
    <property type="component" value="Unassembled WGS sequence"/>
</dbReference>
<protein>
    <submittedName>
        <fullName evidence="2">Phosphodiesterase/alkaline phosphatase D</fullName>
    </submittedName>
</protein>
<sequence>MPLSPFILALLLITRFTYEMHFLKALYTASVAAVATATYVGNLNYGSPSLHAPFLGISIRKVASRSEGSSPWTPEQLNFTHGVASGDPYDDSVILWTRVAPTMDNDRNNVTVEGTAPMYAHDNDVFVKASKSPICVDWKIGRSASMDGQPFKSGTAYTSSDVDFTVKVEAKALTVYYYQFNVCNSDIKSPVGRTQTLPESGTKVKRAIKLAAYSCANYLLAGENRLRRPVGGDSVEFGNLKGGVTKQTNLTNDTNTGKWFVFESSKAGGEEEF</sequence>
<evidence type="ECO:0000259" key="1">
    <source>
        <dbReference type="Pfam" id="PF16655"/>
    </source>
</evidence>
<name>A0A135T8Y5_9PEZI</name>
<keyword evidence="3" id="KW-1185">Reference proteome</keyword>
<dbReference type="Gene3D" id="2.60.40.380">
    <property type="entry name" value="Purple acid phosphatase-like, N-terminal"/>
    <property type="match status" value="1"/>
</dbReference>